<sequence>MTTQRQSSLLKFFAAPGQKLAEENAVETRPHAVNPPTPKARSKKLEILISKDAFSLKREQRKVDETKE</sequence>
<keyword evidence="2" id="KW-1185">Reference proteome</keyword>
<protein>
    <submittedName>
        <fullName evidence="3">Uncharacterized protein</fullName>
    </submittedName>
</protein>
<dbReference type="WBParaSite" id="MBELARI_LOCUS20174">
    <property type="protein sequence ID" value="MBELARI_LOCUS20174"/>
    <property type="gene ID" value="MBELARI_LOCUS20174"/>
</dbReference>
<organism evidence="2 3">
    <name type="scientific">Mesorhabditis belari</name>
    <dbReference type="NCBI Taxonomy" id="2138241"/>
    <lineage>
        <taxon>Eukaryota</taxon>
        <taxon>Metazoa</taxon>
        <taxon>Ecdysozoa</taxon>
        <taxon>Nematoda</taxon>
        <taxon>Chromadorea</taxon>
        <taxon>Rhabditida</taxon>
        <taxon>Rhabditina</taxon>
        <taxon>Rhabditomorpha</taxon>
        <taxon>Rhabditoidea</taxon>
        <taxon>Rhabditidae</taxon>
        <taxon>Mesorhabditinae</taxon>
        <taxon>Mesorhabditis</taxon>
    </lineage>
</organism>
<feature type="region of interest" description="Disordered" evidence="1">
    <location>
        <begin position="22"/>
        <end position="42"/>
    </location>
</feature>
<dbReference type="AlphaFoldDB" id="A0AAF3F166"/>
<name>A0AAF3F166_9BILA</name>
<proteinExistence type="predicted"/>
<reference evidence="3" key="1">
    <citation type="submission" date="2024-02" db="UniProtKB">
        <authorList>
            <consortium name="WormBaseParasite"/>
        </authorList>
    </citation>
    <scope>IDENTIFICATION</scope>
</reference>
<dbReference type="Proteomes" id="UP000887575">
    <property type="component" value="Unassembled WGS sequence"/>
</dbReference>
<evidence type="ECO:0000313" key="3">
    <source>
        <dbReference type="WBParaSite" id="MBELARI_LOCUS20174"/>
    </source>
</evidence>
<evidence type="ECO:0000256" key="1">
    <source>
        <dbReference type="SAM" id="MobiDB-lite"/>
    </source>
</evidence>
<accession>A0AAF3F166</accession>
<evidence type="ECO:0000313" key="2">
    <source>
        <dbReference type="Proteomes" id="UP000887575"/>
    </source>
</evidence>